<sequence length="221" mass="25955">MGNNSPSEVSPEDIDYNNPPFPLTKIDREILATRDEDYHRITWSDLKSIIANHTLEDLKRLPSDLRRYLAWSHSIKKQYGGITPFVIQERLHWTPTSRPGEPPLFEHVSDVPFEERIDYAVLLNDWPYGFEPGIAHIVVWSKTPIRTDDTLGDVTEESRRLIEEFVERYFVRELDNGGRERVLWFKNWVSLQSVRGVDHVHVLVKDAPEELLKKWTKRNDP</sequence>
<accession>A0AAI8Z4J5</accession>
<evidence type="ECO:0000313" key="2">
    <source>
        <dbReference type="Proteomes" id="UP001296104"/>
    </source>
</evidence>
<dbReference type="InterPro" id="IPR022036">
    <property type="entry name" value="DUF3605"/>
</dbReference>
<evidence type="ECO:0000313" key="1">
    <source>
        <dbReference type="EMBL" id="CAK4032384.1"/>
    </source>
</evidence>
<dbReference type="AlphaFoldDB" id="A0AAI8Z4J5"/>
<protein>
    <recommendedName>
        <fullName evidence="3">N-acetylglucosamine-induced protein 1</fullName>
    </recommendedName>
</protein>
<dbReference type="EMBL" id="CAVMBE010000063">
    <property type="protein sequence ID" value="CAK4032384.1"/>
    <property type="molecule type" value="Genomic_DNA"/>
</dbReference>
<gene>
    <name evidence="1" type="ORF">LECACI_7A007542</name>
</gene>
<dbReference type="Proteomes" id="UP001296104">
    <property type="component" value="Unassembled WGS sequence"/>
</dbReference>
<keyword evidence="2" id="KW-1185">Reference proteome</keyword>
<name>A0AAI8Z4J5_9PEZI</name>
<dbReference type="GO" id="GO:0006044">
    <property type="term" value="P:N-acetylglucosamine metabolic process"/>
    <property type="evidence" value="ECO:0007669"/>
    <property type="project" value="TreeGrafter"/>
</dbReference>
<dbReference type="PANTHER" id="PTHR35020">
    <property type="entry name" value="N-ACETYLGLUCOSAMINE-INDUCED PROTEIN 1"/>
    <property type="match status" value="1"/>
</dbReference>
<comment type="caution">
    <text evidence="1">The sequence shown here is derived from an EMBL/GenBank/DDBJ whole genome shotgun (WGS) entry which is preliminary data.</text>
</comment>
<reference evidence="1" key="1">
    <citation type="submission" date="2023-11" db="EMBL/GenBank/DDBJ databases">
        <authorList>
            <person name="Alioto T."/>
            <person name="Alioto T."/>
            <person name="Gomez Garrido J."/>
        </authorList>
    </citation>
    <scope>NUCLEOTIDE SEQUENCE</scope>
</reference>
<proteinExistence type="predicted"/>
<dbReference type="PANTHER" id="PTHR35020:SF2">
    <property type="entry name" value="N-ACETYLGLUCOSAMINE-INDUCED PROTEIN 1"/>
    <property type="match status" value="1"/>
</dbReference>
<organism evidence="1 2">
    <name type="scientific">Lecanosticta acicola</name>
    <dbReference type="NCBI Taxonomy" id="111012"/>
    <lineage>
        <taxon>Eukaryota</taxon>
        <taxon>Fungi</taxon>
        <taxon>Dikarya</taxon>
        <taxon>Ascomycota</taxon>
        <taxon>Pezizomycotina</taxon>
        <taxon>Dothideomycetes</taxon>
        <taxon>Dothideomycetidae</taxon>
        <taxon>Mycosphaerellales</taxon>
        <taxon>Mycosphaerellaceae</taxon>
        <taxon>Lecanosticta</taxon>
    </lineage>
</organism>
<evidence type="ECO:0008006" key="3">
    <source>
        <dbReference type="Google" id="ProtNLM"/>
    </source>
</evidence>
<dbReference type="Pfam" id="PF12239">
    <property type="entry name" value="DUF3605"/>
    <property type="match status" value="1"/>
</dbReference>
<dbReference type="GO" id="GO:0005737">
    <property type="term" value="C:cytoplasm"/>
    <property type="evidence" value="ECO:0007669"/>
    <property type="project" value="TreeGrafter"/>
</dbReference>